<keyword evidence="4" id="KW-0676">Redox-active center</keyword>
<dbReference type="AlphaFoldDB" id="A0AAU0F639"/>
<evidence type="ECO:0000256" key="2">
    <source>
        <dbReference type="ARBA" id="ARBA00022748"/>
    </source>
</evidence>
<dbReference type="Proteomes" id="UP001432059">
    <property type="component" value="Chromosome"/>
</dbReference>
<dbReference type="GO" id="GO:0017004">
    <property type="term" value="P:cytochrome complex assembly"/>
    <property type="evidence" value="ECO:0007669"/>
    <property type="project" value="UniProtKB-KW"/>
</dbReference>
<dbReference type="PANTHER" id="PTHR42852">
    <property type="entry name" value="THIOL:DISULFIDE INTERCHANGE PROTEIN DSBE"/>
    <property type="match status" value="1"/>
</dbReference>
<reference evidence="7" key="1">
    <citation type="submission" date="2023-10" db="EMBL/GenBank/DDBJ databases">
        <title>Characterization and whole genome sequencing of a novel strain of Bergeyella porcorum QD2021 isolated from pig.</title>
        <authorList>
            <person name="Liu G."/>
            <person name="Chen C."/>
            <person name="Han X."/>
        </authorList>
    </citation>
    <scope>NUCLEOTIDE SEQUENCE</scope>
    <source>
        <strain evidence="7">QD2021</strain>
    </source>
</reference>
<dbReference type="Pfam" id="PF00578">
    <property type="entry name" value="AhpC-TSA"/>
    <property type="match status" value="1"/>
</dbReference>
<evidence type="ECO:0000313" key="8">
    <source>
        <dbReference type="Proteomes" id="UP001432059"/>
    </source>
</evidence>
<protein>
    <submittedName>
        <fullName evidence="7">Lipoprotein/thioredoxin</fullName>
    </submittedName>
</protein>
<feature type="chain" id="PRO_5043423154" evidence="5">
    <location>
        <begin position="19"/>
        <end position="426"/>
    </location>
</feature>
<keyword evidence="3" id="KW-1015">Disulfide bond</keyword>
<evidence type="ECO:0000259" key="6">
    <source>
        <dbReference type="PROSITE" id="PS51352"/>
    </source>
</evidence>
<dbReference type="KEGG" id="bpor:BPO_0798"/>
<evidence type="ECO:0000256" key="3">
    <source>
        <dbReference type="ARBA" id="ARBA00023157"/>
    </source>
</evidence>
<dbReference type="PROSITE" id="PS51352">
    <property type="entry name" value="THIOREDOXIN_2"/>
    <property type="match status" value="1"/>
</dbReference>
<evidence type="ECO:0000313" key="7">
    <source>
        <dbReference type="EMBL" id="WOC51445.1"/>
    </source>
</evidence>
<dbReference type="SUPFAM" id="SSF52833">
    <property type="entry name" value="Thioredoxin-like"/>
    <property type="match status" value="1"/>
</dbReference>
<evidence type="ECO:0000256" key="1">
    <source>
        <dbReference type="ARBA" id="ARBA00004196"/>
    </source>
</evidence>
<keyword evidence="8" id="KW-1185">Reference proteome</keyword>
<comment type="subcellular location">
    <subcellularLocation>
        <location evidence="1">Cell envelope</location>
    </subcellularLocation>
</comment>
<dbReference type="CDD" id="cd02966">
    <property type="entry name" value="TlpA_like_family"/>
    <property type="match status" value="1"/>
</dbReference>
<feature type="domain" description="Thioredoxin" evidence="6">
    <location>
        <begin position="291"/>
        <end position="426"/>
    </location>
</feature>
<dbReference type="RefSeq" id="WP_327985074.1">
    <property type="nucleotide sequence ID" value="NZ_CP136426.1"/>
</dbReference>
<dbReference type="Gene3D" id="3.40.30.10">
    <property type="entry name" value="Glutaredoxin"/>
    <property type="match status" value="1"/>
</dbReference>
<proteinExistence type="predicted"/>
<name>A0AAU0F639_9FLAO</name>
<keyword evidence="5" id="KW-0732">Signal</keyword>
<dbReference type="InterPro" id="IPR013766">
    <property type="entry name" value="Thioredoxin_domain"/>
</dbReference>
<evidence type="ECO:0000256" key="4">
    <source>
        <dbReference type="ARBA" id="ARBA00023284"/>
    </source>
</evidence>
<feature type="signal peptide" evidence="5">
    <location>
        <begin position="1"/>
        <end position="18"/>
    </location>
</feature>
<organism evidence="7 8">
    <name type="scientific">Bergeyella porcorum</name>
    <dbReference type="NCBI Taxonomy" id="1735111"/>
    <lineage>
        <taxon>Bacteria</taxon>
        <taxon>Pseudomonadati</taxon>
        <taxon>Bacteroidota</taxon>
        <taxon>Flavobacteriia</taxon>
        <taxon>Flavobacteriales</taxon>
        <taxon>Weeksellaceae</taxon>
        <taxon>Bergeyella</taxon>
    </lineage>
</organism>
<dbReference type="InterPro" id="IPR036249">
    <property type="entry name" value="Thioredoxin-like_sf"/>
</dbReference>
<keyword evidence="2" id="KW-0201">Cytochrome c-type biogenesis</keyword>
<dbReference type="PANTHER" id="PTHR42852:SF6">
    <property type="entry name" value="THIOL:DISULFIDE INTERCHANGE PROTEIN DSBE"/>
    <property type="match status" value="1"/>
</dbReference>
<evidence type="ECO:0000256" key="5">
    <source>
        <dbReference type="SAM" id="SignalP"/>
    </source>
</evidence>
<accession>A0AAU0F639</accession>
<sequence>MKKLLVVLLGTVFSGAHAQFNISVESSGNFSPKEVYLYTLSGSKDVLISKVEKNKNQWSFKYPKRYVGMMKAYFPESNYTLNFVSENKDIRLNLLTEGNKVTEVTYGDDANALMNKVQDVQSKRENLLPVFYQIKNFYRPSSEFYKALDKEIEVLATSNLDTAKYPFIDFYTKAYQQFLVENPERKMPQEEVIGFFSNASEYLETSGLMRPILLDFLKQTEPNALESSIDKLLTAVNLESPRGQTVLSELIEIFDMYSMESLKNKYLAQAQGLTCTINDRLSGTIEQNKKTAVGAIFENYKFENPINTKMKSIYDIKTDKKIIVFWSSTCSHCETELPKFIPHYKDIKSKNVEIIGFSLDSNKDSYETKAKMYPWISASELKGWYSPVAEKYNVRATPSYFILDKDNKILAKPNRLSEVLDYFGIK</sequence>
<dbReference type="InterPro" id="IPR050553">
    <property type="entry name" value="Thioredoxin_ResA/DsbE_sf"/>
</dbReference>
<gene>
    <name evidence="7" type="ORF">BPO_0798</name>
</gene>
<keyword evidence="7" id="KW-0449">Lipoprotein</keyword>
<dbReference type="InterPro" id="IPR000866">
    <property type="entry name" value="AhpC/TSA"/>
</dbReference>
<dbReference type="EMBL" id="CP136426">
    <property type="protein sequence ID" value="WOC51445.1"/>
    <property type="molecule type" value="Genomic_DNA"/>
</dbReference>
<dbReference type="GO" id="GO:0030313">
    <property type="term" value="C:cell envelope"/>
    <property type="evidence" value="ECO:0007669"/>
    <property type="project" value="UniProtKB-SubCell"/>
</dbReference>